<dbReference type="AlphaFoldDB" id="A0AA40AJE1"/>
<dbReference type="EMBL" id="JAUIRO010000004">
    <property type="protein sequence ID" value="KAK0716927.1"/>
    <property type="molecule type" value="Genomic_DNA"/>
</dbReference>
<gene>
    <name evidence="1" type="ORF">B0T26DRAFT_270465</name>
</gene>
<reference evidence="1" key="1">
    <citation type="submission" date="2023-06" db="EMBL/GenBank/DDBJ databases">
        <title>Genome-scale phylogeny and comparative genomics of the fungal order Sordariales.</title>
        <authorList>
            <consortium name="Lawrence Berkeley National Laboratory"/>
            <person name="Hensen N."/>
            <person name="Bonometti L."/>
            <person name="Westerberg I."/>
            <person name="Brannstrom I.O."/>
            <person name="Guillou S."/>
            <person name="Cros-Aarteil S."/>
            <person name="Calhoun S."/>
            <person name="Haridas S."/>
            <person name="Kuo A."/>
            <person name="Mondo S."/>
            <person name="Pangilinan J."/>
            <person name="Riley R."/>
            <person name="LaButti K."/>
            <person name="Andreopoulos B."/>
            <person name="Lipzen A."/>
            <person name="Chen C."/>
            <person name="Yanf M."/>
            <person name="Daum C."/>
            <person name="Ng V."/>
            <person name="Clum A."/>
            <person name="Steindorff A."/>
            <person name="Ohm R."/>
            <person name="Martin F."/>
            <person name="Silar P."/>
            <person name="Natvig D."/>
            <person name="Lalanne C."/>
            <person name="Gautier V."/>
            <person name="Ament-velasquez S.L."/>
            <person name="Kruys A."/>
            <person name="Hutchinson M.I."/>
            <person name="Powell A.J."/>
            <person name="Barry K."/>
            <person name="Miller A.N."/>
            <person name="Grigoriev I.V."/>
            <person name="Debuchy R."/>
            <person name="Gladieux P."/>
            <person name="Thoren M.H."/>
            <person name="Johannesson H."/>
        </authorList>
    </citation>
    <scope>NUCLEOTIDE SEQUENCE</scope>
    <source>
        <strain evidence="1">SMH2392-1A</strain>
    </source>
</reference>
<organism evidence="1 2">
    <name type="scientific">Lasiosphaeria miniovina</name>
    <dbReference type="NCBI Taxonomy" id="1954250"/>
    <lineage>
        <taxon>Eukaryota</taxon>
        <taxon>Fungi</taxon>
        <taxon>Dikarya</taxon>
        <taxon>Ascomycota</taxon>
        <taxon>Pezizomycotina</taxon>
        <taxon>Sordariomycetes</taxon>
        <taxon>Sordariomycetidae</taxon>
        <taxon>Sordariales</taxon>
        <taxon>Lasiosphaeriaceae</taxon>
        <taxon>Lasiosphaeria</taxon>
    </lineage>
</organism>
<accession>A0AA40AJE1</accession>
<dbReference type="RefSeq" id="XP_060295720.1">
    <property type="nucleotide sequence ID" value="XM_060434098.1"/>
</dbReference>
<dbReference type="GeneID" id="85317368"/>
<keyword evidence="2" id="KW-1185">Reference proteome</keyword>
<comment type="caution">
    <text evidence="1">The sequence shown here is derived from an EMBL/GenBank/DDBJ whole genome shotgun (WGS) entry which is preliminary data.</text>
</comment>
<sequence length="227" mass="25380">MTRCLPYLPTYLDIMGMKIKGLFFWYNPNPATSAVQFFFSPNCDTSHGSGTAHGNGNKAIRAQLRERLVTPYSVLRTRLGNFLLAILVQSPHGLYRFKAEMLVSLALFALQPQTSEQQSCLGFQSFTAAPLVRLLVVEFRLFALTGWPWTWEGFGLSRTGRKFLKGFAGGGRWKRVRADCHLLPGCRLDGPDFHHVCVLNRQIGMHSTTCLACVHVVKGRGMAPSMQ</sequence>
<name>A0AA40AJE1_9PEZI</name>
<proteinExistence type="predicted"/>
<dbReference type="Proteomes" id="UP001172101">
    <property type="component" value="Unassembled WGS sequence"/>
</dbReference>
<protein>
    <submittedName>
        <fullName evidence="1">Uncharacterized protein</fullName>
    </submittedName>
</protein>
<evidence type="ECO:0000313" key="1">
    <source>
        <dbReference type="EMBL" id="KAK0716927.1"/>
    </source>
</evidence>
<evidence type="ECO:0000313" key="2">
    <source>
        <dbReference type="Proteomes" id="UP001172101"/>
    </source>
</evidence>